<protein>
    <submittedName>
        <fullName evidence="2">PIN domain-containing protein</fullName>
    </submittedName>
</protein>
<sequence>MTVFVETDFLIALVKDSDWLKQRAEEVLEEHEVVTSPFSYLELLIIRERHEYDYVRLFANMLDLVPVRTDEERQIVLKAVHYYEEGMTPFDSFHAATAETHGLAIFSSDKAYEEVDPERLPLEPDTSG</sequence>
<evidence type="ECO:0000313" key="2">
    <source>
        <dbReference type="EMBL" id="MFC4540453.1"/>
    </source>
</evidence>
<reference evidence="2 3" key="1">
    <citation type="journal article" date="2019" name="Int. J. Syst. Evol. Microbiol.">
        <title>The Global Catalogue of Microorganisms (GCM) 10K type strain sequencing project: providing services to taxonomists for standard genome sequencing and annotation.</title>
        <authorList>
            <consortium name="The Broad Institute Genomics Platform"/>
            <consortium name="The Broad Institute Genome Sequencing Center for Infectious Disease"/>
            <person name="Wu L."/>
            <person name="Ma J."/>
        </authorList>
    </citation>
    <scope>NUCLEOTIDE SEQUENCE [LARGE SCALE GENOMIC DNA]</scope>
    <source>
        <strain evidence="2 3">WLHS5</strain>
    </source>
</reference>
<dbReference type="Gene3D" id="3.40.50.1010">
    <property type="entry name" value="5'-nuclease"/>
    <property type="match status" value="1"/>
</dbReference>
<organism evidence="2 3">
    <name type="scientific">Halosolutus amylolyticus</name>
    <dbReference type="NCBI Taxonomy" id="2932267"/>
    <lineage>
        <taxon>Archaea</taxon>
        <taxon>Methanobacteriati</taxon>
        <taxon>Methanobacteriota</taxon>
        <taxon>Stenosarchaea group</taxon>
        <taxon>Halobacteria</taxon>
        <taxon>Halobacteriales</taxon>
        <taxon>Natrialbaceae</taxon>
        <taxon>Halosolutus</taxon>
    </lineage>
</organism>
<comment type="caution">
    <text evidence="2">The sequence shown here is derived from an EMBL/GenBank/DDBJ whole genome shotgun (WGS) entry which is preliminary data.</text>
</comment>
<feature type="domain" description="PIN" evidence="1">
    <location>
        <begin position="3"/>
        <end position="116"/>
    </location>
</feature>
<evidence type="ECO:0000313" key="3">
    <source>
        <dbReference type="Proteomes" id="UP001595898"/>
    </source>
</evidence>
<dbReference type="RefSeq" id="WP_250142497.1">
    <property type="nucleotide sequence ID" value="NZ_JALIQP010000007.1"/>
</dbReference>
<keyword evidence="3" id="KW-1185">Reference proteome</keyword>
<dbReference type="EMBL" id="JBHSFA010000001">
    <property type="protein sequence ID" value="MFC4540453.1"/>
    <property type="molecule type" value="Genomic_DNA"/>
</dbReference>
<dbReference type="InterPro" id="IPR029060">
    <property type="entry name" value="PIN-like_dom_sf"/>
</dbReference>
<dbReference type="InterPro" id="IPR002716">
    <property type="entry name" value="PIN_dom"/>
</dbReference>
<dbReference type="Proteomes" id="UP001595898">
    <property type="component" value="Unassembled WGS sequence"/>
</dbReference>
<proteinExistence type="predicted"/>
<dbReference type="SUPFAM" id="SSF88723">
    <property type="entry name" value="PIN domain-like"/>
    <property type="match status" value="1"/>
</dbReference>
<accession>A0ABD5PJ72</accession>
<dbReference type="AlphaFoldDB" id="A0ABD5PJ72"/>
<name>A0ABD5PJ72_9EURY</name>
<dbReference type="Pfam" id="PF01850">
    <property type="entry name" value="PIN"/>
    <property type="match status" value="1"/>
</dbReference>
<evidence type="ECO:0000259" key="1">
    <source>
        <dbReference type="Pfam" id="PF01850"/>
    </source>
</evidence>
<gene>
    <name evidence="2" type="ORF">ACFO5R_00715</name>
</gene>